<evidence type="ECO:0000313" key="12">
    <source>
        <dbReference type="Proteomes" id="UP000002866"/>
    </source>
</evidence>
<evidence type="ECO:0000256" key="7">
    <source>
        <dbReference type="ARBA" id="ARBA00023054"/>
    </source>
</evidence>
<dbReference type="CDD" id="cd15862">
    <property type="entry name" value="SNARE_Vti1"/>
    <property type="match status" value="1"/>
</dbReference>
<dbReference type="OrthoDB" id="430637at2759"/>
<dbReference type="InterPro" id="IPR007705">
    <property type="entry name" value="Vesicle_trsprt_v-SNARE_N"/>
</dbReference>
<keyword evidence="6 9" id="KW-1133">Transmembrane helix</keyword>
<evidence type="ECO:0000256" key="8">
    <source>
        <dbReference type="ARBA" id="ARBA00023136"/>
    </source>
</evidence>
<dbReference type="GO" id="GO:0007036">
    <property type="term" value="P:vacuolar calcium ion homeostasis"/>
    <property type="evidence" value="ECO:0007669"/>
    <property type="project" value="EnsemblFungi"/>
</dbReference>
<keyword evidence="3" id="KW-0813">Transport</keyword>
<dbReference type="HOGENOM" id="CLU_075474_0_0_1"/>
<keyword evidence="5" id="KW-0653">Protein transport</keyword>
<dbReference type="GO" id="GO:0048280">
    <property type="term" value="P:vesicle fusion with Golgi apparatus"/>
    <property type="evidence" value="ECO:0007669"/>
    <property type="project" value="TreeGrafter"/>
</dbReference>
<dbReference type="FunCoup" id="I2H6W7">
    <property type="interactions" value="934"/>
</dbReference>
<evidence type="ECO:0000256" key="5">
    <source>
        <dbReference type="ARBA" id="ARBA00022927"/>
    </source>
</evidence>
<dbReference type="GO" id="GO:0000139">
    <property type="term" value="C:Golgi membrane"/>
    <property type="evidence" value="ECO:0007669"/>
    <property type="project" value="UniProtKB-SubCell"/>
</dbReference>
<dbReference type="GO" id="GO:0005774">
    <property type="term" value="C:vacuolar membrane"/>
    <property type="evidence" value="ECO:0007669"/>
    <property type="project" value="EnsemblFungi"/>
</dbReference>
<dbReference type="GO" id="GO:0042144">
    <property type="term" value="P:vacuole fusion, non-autophagic"/>
    <property type="evidence" value="ECO:0007669"/>
    <property type="project" value="EnsemblFungi"/>
</dbReference>
<evidence type="ECO:0000256" key="6">
    <source>
        <dbReference type="ARBA" id="ARBA00022989"/>
    </source>
</evidence>
<keyword evidence="12" id="KW-1185">Reference proteome</keyword>
<dbReference type="PANTHER" id="PTHR21230:SF26">
    <property type="entry name" value="VESICLE TRANSPORT THROUGH INTERACTION WITH T-SNARES HOMOLOG 1A"/>
    <property type="match status" value="1"/>
</dbReference>
<evidence type="ECO:0000256" key="9">
    <source>
        <dbReference type="SAM" id="Phobius"/>
    </source>
</evidence>
<name>I2H6W7_HENB6</name>
<accession>I2H6W7</accession>
<evidence type="ECO:0000256" key="3">
    <source>
        <dbReference type="ARBA" id="ARBA00022448"/>
    </source>
</evidence>
<dbReference type="GO" id="GO:0005789">
    <property type="term" value="C:endoplasmic reticulum membrane"/>
    <property type="evidence" value="ECO:0007669"/>
    <property type="project" value="TreeGrafter"/>
</dbReference>
<reference evidence="11 12" key="1">
    <citation type="journal article" date="2011" name="Proc. Natl. Acad. Sci. U.S.A.">
        <title>Evolutionary erosion of yeast sex chromosomes by mating-type switching accidents.</title>
        <authorList>
            <person name="Gordon J.L."/>
            <person name="Armisen D."/>
            <person name="Proux-Wera E."/>
            <person name="Oheigeartaigh S.S."/>
            <person name="Byrne K.P."/>
            <person name="Wolfe K.H."/>
        </authorList>
    </citation>
    <scope>NUCLEOTIDE SEQUENCE [LARGE SCALE GENOMIC DNA]</scope>
    <source>
        <strain evidence="12">ATCC 34711 / CBS 6284 / DSM 70876 / NBRC 10599 / NRRL Y-10934 / UCD 77-7</strain>
    </source>
</reference>
<dbReference type="GO" id="GO:0016236">
    <property type="term" value="P:macroautophagy"/>
    <property type="evidence" value="ECO:0007669"/>
    <property type="project" value="EnsemblFungi"/>
</dbReference>
<dbReference type="PANTHER" id="PTHR21230">
    <property type="entry name" value="VESICLE TRANSPORT V-SNARE PROTEIN VTI1-RELATED"/>
    <property type="match status" value="1"/>
</dbReference>
<dbReference type="OMA" id="MEYEAND"/>
<dbReference type="InterPro" id="IPR038407">
    <property type="entry name" value="v-SNARE_N_sf"/>
</dbReference>
<dbReference type="KEGG" id="tbl:TBLA_0G01760"/>
<evidence type="ECO:0000256" key="1">
    <source>
        <dbReference type="ARBA" id="ARBA00004409"/>
    </source>
</evidence>
<dbReference type="GO" id="GO:0006896">
    <property type="term" value="P:Golgi to vacuole transport"/>
    <property type="evidence" value="ECO:0007669"/>
    <property type="project" value="EnsemblFungi"/>
</dbReference>
<dbReference type="SUPFAM" id="SSF47661">
    <property type="entry name" value="t-snare proteins"/>
    <property type="match status" value="1"/>
</dbReference>
<evidence type="ECO:0000256" key="4">
    <source>
        <dbReference type="ARBA" id="ARBA00022692"/>
    </source>
</evidence>
<dbReference type="InParanoid" id="I2H6W7"/>
<dbReference type="eggNOG" id="KOG1666">
    <property type="taxonomic scope" value="Eukaryota"/>
</dbReference>
<feature type="domain" description="T-SNARE coiled-coil homology" evidence="10">
    <location>
        <begin position="136"/>
        <end position="198"/>
    </location>
</feature>
<evidence type="ECO:0000259" key="10">
    <source>
        <dbReference type="PROSITE" id="PS50192"/>
    </source>
</evidence>
<dbReference type="Gene3D" id="1.20.5.110">
    <property type="match status" value="1"/>
</dbReference>
<keyword evidence="7" id="KW-0175">Coiled coil</keyword>
<dbReference type="InterPro" id="IPR010989">
    <property type="entry name" value="SNARE"/>
</dbReference>
<dbReference type="EMBL" id="HE806322">
    <property type="protein sequence ID" value="CCH62119.1"/>
    <property type="molecule type" value="Genomic_DNA"/>
</dbReference>
<dbReference type="GO" id="GO:0006891">
    <property type="term" value="P:intra-Golgi vesicle-mediated transport"/>
    <property type="evidence" value="ECO:0007669"/>
    <property type="project" value="EnsemblFungi"/>
</dbReference>
<dbReference type="GO" id="GO:0005829">
    <property type="term" value="C:cytosol"/>
    <property type="evidence" value="ECO:0007669"/>
    <property type="project" value="GOC"/>
</dbReference>
<dbReference type="Pfam" id="PF05008">
    <property type="entry name" value="V-SNARE"/>
    <property type="match status" value="1"/>
</dbReference>
<dbReference type="GO" id="GO:0000149">
    <property type="term" value="F:SNARE binding"/>
    <property type="evidence" value="ECO:0007669"/>
    <property type="project" value="TreeGrafter"/>
</dbReference>
<dbReference type="AlphaFoldDB" id="I2H6W7"/>
<sequence>MSTLLSSYEQEFKTTLNQTVDNISIADTQSLPQRNSTLKQIEIQKDELIDLLDQIDIEINNSIINSNEKANWKSKLRNYKTELNEKITAKFNDLMDLNDRDRLFGGASFNMDNDGELPDNWNSLSDEQKQQLIKNHSILQKTGERLRDSTRIANETENIGSQIMNDLRSQRETLENARSTLFQADSYVDKSIKTLKTMSRRLVANKFISYAIIAVLILLILLVLFAKFK</sequence>
<dbReference type="InterPro" id="IPR000727">
    <property type="entry name" value="T_SNARE_dom"/>
</dbReference>
<dbReference type="GeneID" id="14497251"/>
<dbReference type="RefSeq" id="XP_004181638.1">
    <property type="nucleotide sequence ID" value="XM_004181590.1"/>
</dbReference>
<evidence type="ECO:0000256" key="2">
    <source>
        <dbReference type="ARBA" id="ARBA00006108"/>
    </source>
</evidence>
<dbReference type="Gene3D" id="1.20.58.400">
    <property type="entry name" value="t-snare proteins"/>
    <property type="match status" value="1"/>
</dbReference>
<dbReference type="GO" id="GO:0012507">
    <property type="term" value="C:ER to Golgi transport vesicle membrane"/>
    <property type="evidence" value="ECO:0007669"/>
    <property type="project" value="TreeGrafter"/>
</dbReference>
<dbReference type="Pfam" id="PF12352">
    <property type="entry name" value="V-SNARE_C"/>
    <property type="match status" value="1"/>
</dbReference>
<dbReference type="GO" id="GO:0031201">
    <property type="term" value="C:SNARE complex"/>
    <property type="evidence" value="ECO:0007669"/>
    <property type="project" value="EnsemblFungi"/>
</dbReference>
<dbReference type="GO" id="GO:0042147">
    <property type="term" value="P:retrograde transport, endosome to Golgi"/>
    <property type="evidence" value="ECO:0007669"/>
    <property type="project" value="TreeGrafter"/>
</dbReference>
<comment type="subcellular location">
    <subcellularLocation>
        <location evidence="1">Golgi apparatus membrane</location>
        <topology evidence="1">Single-pass type IV membrane protein</topology>
    </subcellularLocation>
</comment>
<organism evidence="11 12">
    <name type="scientific">Henningerozyma blattae (strain ATCC 34711 / CBS 6284 / DSM 70876 / NBRC 10599 / NRRL Y-10934 / UCD 77-7)</name>
    <name type="common">Yeast</name>
    <name type="synonym">Tetrapisispora blattae</name>
    <dbReference type="NCBI Taxonomy" id="1071380"/>
    <lineage>
        <taxon>Eukaryota</taxon>
        <taxon>Fungi</taxon>
        <taxon>Dikarya</taxon>
        <taxon>Ascomycota</taxon>
        <taxon>Saccharomycotina</taxon>
        <taxon>Saccharomycetes</taxon>
        <taxon>Saccharomycetales</taxon>
        <taxon>Saccharomycetaceae</taxon>
        <taxon>Henningerozyma</taxon>
    </lineage>
</organism>
<comment type="similarity">
    <text evidence="2">Belongs to the VTI1 family.</text>
</comment>
<dbReference type="PROSITE" id="PS50192">
    <property type="entry name" value="T_SNARE"/>
    <property type="match status" value="1"/>
</dbReference>
<dbReference type="GO" id="GO:0006886">
    <property type="term" value="P:intracellular protein transport"/>
    <property type="evidence" value="ECO:0007669"/>
    <property type="project" value="InterPro"/>
</dbReference>
<keyword evidence="4 9" id="KW-0812">Transmembrane</keyword>
<evidence type="ECO:0000313" key="11">
    <source>
        <dbReference type="EMBL" id="CCH62119.1"/>
    </source>
</evidence>
<keyword evidence="8 9" id="KW-0472">Membrane</keyword>
<protein>
    <recommendedName>
        <fullName evidence="10">t-SNARE coiled-coil homology domain-containing protein</fullName>
    </recommendedName>
</protein>
<dbReference type="SUPFAM" id="SSF58038">
    <property type="entry name" value="SNARE fusion complex"/>
    <property type="match status" value="1"/>
</dbReference>
<gene>
    <name evidence="11" type="primary">TBLA0G01760</name>
    <name evidence="11" type="ORF">TBLA_0G01760</name>
</gene>
<dbReference type="GO" id="GO:0005484">
    <property type="term" value="F:SNAP receptor activity"/>
    <property type="evidence" value="ECO:0007669"/>
    <property type="project" value="EnsemblFungi"/>
</dbReference>
<dbReference type="SMART" id="SM00397">
    <property type="entry name" value="t_SNARE"/>
    <property type="match status" value="1"/>
</dbReference>
<proteinExistence type="inferred from homology"/>
<dbReference type="GO" id="GO:0031902">
    <property type="term" value="C:late endosome membrane"/>
    <property type="evidence" value="ECO:0007669"/>
    <property type="project" value="TreeGrafter"/>
</dbReference>
<dbReference type="STRING" id="1071380.I2H6W7"/>
<dbReference type="FunFam" id="1.20.5.110:FF:000002">
    <property type="entry name" value="Vesicle transport through interaction with t-SNAREsB"/>
    <property type="match status" value="1"/>
</dbReference>
<feature type="transmembrane region" description="Helical" evidence="9">
    <location>
        <begin position="207"/>
        <end position="226"/>
    </location>
</feature>
<dbReference type="Proteomes" id="UP000002866">
    <property type="component" value="Chromosome 7"/>
</dbReference>